<dbReference type="Gramene" id="scaffold_402290.1">
    <property type="protein sequence ID" value="scaffold_402290.1"/>
    <property type="gene ID" value="scaffold_402290.1"/>
</dbReference>
<feature type="chain" id="PRO_5003101958" description="Embryo surrounding factor 1 brassicaceae domain-containing protein" evidence="1">
    <location>
        <begin position="22"/>
        <end position="91"/>
    </location>
</feature>
<dbReference type="EMBL" id="GL348716">
    <property type="protein sequence ID" value="EFH55881.1"/>
    <property type="molecule type" value="Genomic_DNA"/>
</dbReference>
<reference evidence="3" key="1">
    <citation type="journal article" date="2011" name="Nat. Genet.">
        <title>The Arabidopsis lyrata genome sequence and the basis of rapid genome size change.</title>
        <authorList>
            <person name="Hu T.T."/>
            <person name="Pattyn P."/>
            <person name="Bakker E.G."/>
            <person name="Cao J."/>
            <person name="Cheng J.-F."/>
            <person name="Clark R.M."/>
            <person name="Fahlgren N."/>
            <person name="Fawcett J.A."/>
            <person name="Grimwood J."/>
            <person name="Gundlach H."/>
            <person name="Haberer G."/>
            <person name="Hollister J.D."/>
            <person name="Ossowski S."/>
            <person name="Ottilar R.P."/>
            <person name="Salamov A.A."/>
            <person name="Schneeberger K."/>
            <person name="Spannagl M."/>
            <person name="Wang X."/>
            <person name="Yang L."/>
            <person name="Nasrallah M.E."/>
            <person name="Bergelson J."/>
            <person name="Carrington J.C."/>
            <person name="Gaut B.S."/>
            <person name="Schmutz J."/>
            <person name="Mayer K.F.X."/>
            <person name="Van de Peer Y."/>
            <person name="Grigoriev I.V."/>
            <person name="Nordborg M."/>
            <person name="Weigel D."/>
            <person name="Guo Y.-L."/>
        </authorList>
    </citation>
    <scope>NUCLEOTIDE SEQUENCE [LARGE SCALE GENOMIC DNA]</scope>
    <source>
        <strain evidence="3">cv. MN47</strain>
    </source>
</reference>
<dbReference type="HOGENOM" id="CLU_168523_0_0_1"/>
<name>D7LJ65_ARALL</name>
<keyword evidence="1" id="KW-0732">Signal</keyword>
<keyword evidence="3" id="KW-1185">Reference proteome</keyword>
<dbReference type="AlphaFoldDB" id="D7LJ65"/>
<evidence type="ECO:0000313" key="3">
    <source>
        <dbReference type="Proteomes" id="UP000008694"/>
    </source>
</evidence>
<accession>D7LJ65</accession>
<proteinExistence type="predicted"/>
<dbReference type="Proteomes" id="UP000008694">
    <property type="component" value="Unassembled WGS sequence"/>
</dbReference>
<evidence type="ECO:0000256" key="1">
    <source>
        <dbReference type="SAM" id="SignalP"/>
    </source>
</evidence>
<evidence type="ECO:0000313" key="2">
    <source>
        <dbReference type="EMBL" id="EFH55881.1"/>
    </source>
</evidence>
<protein>
    <recommendedName>
        <fullName evidence="4">Embryo surrounding factor 1 brassicaceae domain-containing protein</fullName>
    </recommendedName>
</protein>
<gene>
    <name evidence="2" type="ORF">ARALYDRAFT_902789</name>
</gene>
<organism evidence="3">
    <name type="scientific">Arabidopsis lyrata subsp. lyrata</name>
    <name type="common">Lyre-leaved rock-cress</name>
    <dbReference type="NCBI Taxonomy" id="81972"/>
    <lineage>
        <taxon>Eukaryota</taxon>
        <taxon>Viridiplantae</taxon>
        <taxon>Streptophyta</taxon>
        <taxon>Embryophyta</taxon>
        <taxon>Tracheophyta</taxon>
        <taxon>Spermatophyta</taxon>
        <taxon>Magnoliopsida</taxon>
        <taxon>eudicotyledons</taxon>
        <taxon>Gunneridae</taxon>
        <taxon>Pentapetalae</taxon>
        <taxon>rosids</taxon>
        <taxon>malvids</taxon>
        <taxon>Brassicales</taxon>
        <taxon>Brassicaceae</taxon>
        <taxon>Camelineae</taxon>
        <taxon>Arabidopsis</taxon>
    </lineage>
</organism>
<evidence type="ECO:0008006" key="4">
    <source>
        <dbReference type="Google" id="ProtNLM"/>
    </source>
</evidence>
<sequence length="91" mass="10186">MVCKSLVMVLIFVSLFGLHQCRQIYPPDPKGIERCFVRFMGEPFPEEFLCCIEDPSICFPEFEPENCLRDCPPLRKGGAPSPSPGATLPPL</sequence>
<feature type="signal peptide" evidence="1">
    <location>
        <begin position="1"/>
        <end position="21"/>
    </location>
</feature>